<reference evidence="2 3" key="1">
    <citation type="submission" date="2021-01" db="EMBL/GenBank/DDBJ databases">
        <authorList>
            <person name="Ruan W."/>
            <person name="Khan S.A."/>
            <person name="Jeon C.O."/>
        </authorList>
    </citation>
    <scope>NUCLEOTIDE SEQUENCE [LARGE SCALE GENOMIC DNA]</scope>
    <source>
        <strain evidence="2 3">R798</strain>
    </source>
</reference>
<dbReference type="SUPFAM" id="SSF48452">
    <property type="entry name" value="TPR-like"/>
    <property type="match status" value="1"/>
</dbReference>
<dbReference type="Proteomes" id="UP000809349">
    <property type="component" value="Unassembled WGS sequence"/>
</dbReference>
<dbReference type="InterPro" id="IPR011990">
    <property type="entry name" value="TPR-like_helical_dom_sf"/>
</dbReference>
<sequence>MSLINKMLQDLDARGSAPGASAQSNLKSVTHERNPQMVAVGIAAAVALALALAAGIGYWWVKRNPAPMVIGPTVTAPATAIQPMPPEVVDNLPSPTPIIDVQPVPAPAPEQEAAPEAEPLAPVEVASIEKPKRAVRVAAAPKPVVEEARAATPPRAALVRMQPAAEAGRQMTARQRAESEYNRALANLQDGRIGDAMAGFEQAISIESRHEAARQTLVGLLVERGRKGPAMRVLQDGLRLDPRQPAMAMLLARLQIEGGTSGIDTLMRTLPHAQGNGEYHAFLAGALARDERHREAADQYQAALRTAPGNGVWWMGLGMSLQADMRTAEALVAYDRAIQSSALTPQLRAFVERNIALLSR</sequence>
<keyword evidence="1" id="KW-0812">Transmembrane</keyword>
<organism evidence="2 3">
    <name type="scientific">Massilia soli</name>
    <dbReference type="NCBI Taxonomy" id="2792854"/>
    <lineage>
        <taxon>Bacteria</taxon>
        <taxon>Pseudomonadati</taxon>
        <taxon>Pseudomonadota</taxon>
        <taxon>Betaproteobacteria</taxon>
        <taxon>Burkholderiales</taxon>
        <taxon>Oxalobacteraceae</taxon>
        <taxon>Telluria group</taxon>
        <taxon>Massilia</taxon>
    </lineage>
</organism>
<accession>A0ABS7SNM8</accession>
<dbReference type="SMART" id="SM00028">
    <property type="entry name" value="TPR"/>
    <property type="match status" value="3"/>
</dbReference>
<dbReference type="Gene3D" id="1.25.40.10">
    <property type="entry name" value="Tetratricopeptide repeat domain"/>
    <property type="match status" value="2"/>
</dbReference>
<dbReference type="EMBL" id="JAFBIL020000003">
    <property type="protein sequence ID" value="MBZ2207529.1"/>
    <property type="molecule type" value="Genomic_DNA"/>
</dbReference>
<dbReference type="Pfam" id="PF14559">
    <property type="entry name" value="TPR_19"/>
    <property type="match status" value="1"/>
</dbReference>
<evidence type="ECO:0000313" key="3">
    <source>
        <dbReference type="Proteomes" id="UP000809349"/>
    </source>
</evidence>
<dbReference type="InterPro" id="IPR019734">
    <property type="entry name" value="TPR_rpt"/>
</dbReference>
<dbReference type="RefSeq" id="WP_223468015.1">
    <property type="nucleotide sequence ID" value="NZ_JAFBIL020000003.1"/>
</dbReference>
<evidence type="ECO:0000313" key="2">
    <source>
        <dbReference type="EMBL" id="MBZ2207529.1"/>
    </source>
</evidence>
<reference evidence="2 3" key="2">
    <citation type="submission" date="2021-08" db="EMBL/GenBank/DDBJ databases">
        <title>Massilia sp. R798.</title>
        <authorList>
            <person name="Baek J.H."/>
            <person name="Jung H.S."/>
            <person name="Kim K.R."/>
            <person name="Jeon C.O."/>
        </authorList>
    </citation>
    <scope>NUCLEOTIDE SEQUENCE [LARGE SCALE GENOMIC DNA]</scope>
    <source>
        <strain evidence="2 3">R798</strain>
    </source>
</reference>
<proteinExistence type="predicted"/>
<evidence type="ECO:0000256" key="1">
    <source>
        <dbReference type="SAM" id="Phobius"/>
    </source>
</evidence>
<protein>
    <submittedName>
        <fullName evidence="2">Tetratricopeptide repeat protein</fullName>
    </submittedName>
</protein>
<keyword evidence="1" id="KW-0472">Membrane</keyword>
<keyword evidence="3" id="KW-1185">Reference proteome</keyword>
<feature type="transmembrane region" description="Helical" evidence="1">
    <location>
        <begin position="37"/>
        <end position="61"/>
    </location>
</feature>
<keyword evidence="1" id="KW-1133">Transmembrane helix</keyword>
<comment type="caution">
    <text evidence="2">The sequence shown here is derived from an EMBL/GenBank/DDBJ whole genome shotgun (WGS) entry which is preliminary data.</text>
</comment>
<name>A0ABS7SNM8_9BURK</name>
<gene>
    <name evidence="2" type="ORF">I4X03_009685</name>
</gene>